<dbReference type="FunFam" id="3.90.550.10:FF:000092">
    <property type="entry name" value="Glycogenin 2"/>
    <property type="match status" value="1"/>
</dbReference>
<keyword evidence="11" id="KW-0464">Manganese</keyword>
<dbReference type="GO" id="GO:0005576">
    <property type="term" value="C:extracellular region"/>
    <property type="evidence" value="ECO:0007669"/>
    <property type="project" value="InterPro"/>
</dbReference>
<evidence type="ECO:0000256" key="17">
    <source>
        <dbReference type="ARBA" id="ARBA00057883"/>
    </source>
</evidence>
<dbReference type="Gene3D" id="2.10.10.20">
    <property type="entry name" value="Carbohydrate-binding module superfamily 5/12"/>
    <property type="match status" value="1"/>
</dbReference>
<keyword evidence="10" id="KW-0325">Glycoprotein</keyword>
<evidence type="ECO:0000313" key="23">
    <source>
        <dbReference type="EMBL" id="OZJ05359.1"/>
    </source>
</evidence>
<feature type="compositionally biased region" description="Polar residues" evidence="19">
    <location>
        <begin position="1432"/>
        <end position="1441"/>
    </location>
</feature>
<dbReference type="InterPro" id="IPR001223">
    <property type="entry name" value="Glyco_hydro18_cat"/>
</dbReference>
<dbReference type="CDD" id="cd05254">
    <property type="entry name" value="dTDP_HR_like_SDR_e"/>
    <property type="match status" value="1"/>
</dbReference>
<dbReference type="InterPro" id="IPR011583">
    <property type="entry name" value="Chitinase_II/V-like_cat"/>
</dbReference>
<dbReference type="SUPFAM" id="SSF51445">
    <property type="entry name" value="(Trans)glycosidases"/>
    <property type="match status" value="1"/>
</dbReference>
<dbReference type="UniPathway" id="UPA00315">
    <property type="reaction ID" value="UER00080"/>
</dbReference>
<dbReference type="EC" id="2.4.1.186" evidence="14"/>
<evidence type="ECO:0000256" key="20">
    <source>
        <dbReference type="SAM" id="SignalP"/>
    </source>
</evidence>
<dbReference type="GO" id="GO:0006556">
    <property type="term" value="P:S-adenosylmethionine biosynthetic process"/>
    <property type="evidence" value="ECO:0007669"/>
    <property type="project" value="UniProtKB-UniPathway"/>
</dbReference>
<feature type="region of interest" description="Disordered" evidence="19">
    <location>
        <begin position="1145"/>
        <end position="1185"/>
    </location>
</feature>
<accession>A0A261Y415</accession>
<dbReference type="Pfam" id="PF00704">
    <property type="entry name" value="Glyco_hydro_18"/>
    <property type="match status" value="1"/>
</dbReference>
<evidence type="ECO:0000256" key="11">
    <source>
        <dbReference type="ARBA" id="ARBA00023211"/>
    </source>
</evidence>
<keyword evidence="9" id="KW-0320">Glycogen biosynthesis</keyword>
<evidence type="ECO:0000256" key="10">
    <source>
        <dbReference type="ARBA" id="ARBA00023180"/>
    </source>
</evidence>
<dbReference type="InterPro" id="IPR011011">
    <property type="entry name" value="Znf_FYVE_PHD"/>
</dbReference>
<feature type="compositionally biased region" description="Basic residues" evidence="19">
    <location>
        <begin position="1503"/>
        <end position="1512"/>
    </location>
</feature>
<dbReference type="InterPro" id="IPR019787">
    <property type="entry name" value="Znf_PHD-finger"/>
</dbReference>
<dbReference type="SUPFAM" id="SSF51055">
    <property type="entry name" value="Carbohydrate binding domain"/>
    <property type="match status" value="1"/>
</dbReference>
<feature type="signal peptide" evidence="20">
    <location>
        <begin position="1"/>
        <end position="26"/>
    </location>
</feature>
<dbReference type="GO" id="GO:0048269">
    <property type="term" value="C:methionine adenosyltransferase complex"/>
    <property type="evidence" value="ECO:0007669"/>
    <property type="project" value="TreeGrafter"/>
</dbReference>
<dbReference type="GO" id="GO:0005737">
    <property type="term" value="C:cytoplasm"/>
    <property type="evidence" value="ECO:0007669"/>
    <property type="project" value="UniProtKB-SubCell"/>
</dbReference>
<feature type="compositionally biased region" description="Basic and acidic residues" evidence="19">
    <location>
        <begin position="1333"/>
        <end position="1346"/>
    </location>
</feature>
<dbReference type="SMART" id="SM00636">
    <property type="entry name" value="Glyco_18"/>
    <property type="match status" value="1"/>
</dbReference>
<feature type="compositionally biased region" description="Basic and acidic residues" evidence="19">
    <location>
        <begin position="1530"/>
        <end position="1549"/>
    </location>
</feature>
<dbReference type="Proteomes" id="UP000242875">
    <property type="component" value="Unassembled WGS sequence"/>
</dbReference>
<comment type="caution">
    <text evidence="23">The sequence shown here is derived from an EMBL/GenBank/DDBJ whole genome shotgun (WGS) entry which is preliminary data.</text>
</comment>
<dbReference type="PANTHER" id="PTHR10491">
    <property type="entry name" value="DTDP-4-DEHYDRORHAMNOSE REDUCTASE"/>
    <property type="match status" value="1"/>
</dbReference>
<dbReference type="InterPro" id="IPR005913">
    <property type="entry name" value="dTDP_dehydrorham_reduct"/>
</dbReference>
<dbReference type="Pfam" id="PF20826">
    <property type="entry name" value="PHD_5"/>
    <property type="match status" value="1"/>
</dbReference>
<evidence type="ECO:0000259" key="21">
    <source>
        <dbReference type="PROSITE" id="PS50016"/>
    </source>
</evidence>
<feature type="compositionally biased region" description="Low complexity" evidence="19">
    <location>
        <begin position="1513"/>
        <end position="1525"/>
    </location>
</feature>
<keyword evidence="4" id="KW-0808">Transferase</keyword>
<feature type="chain" id="PRO_5012808496" description="glycogenin glucosyltransferase" evidence="20">
    <location>
        <begin position="27"/>
        <end position="2018"/>
    </location>
</feature>
<dbReference type="InterPro" id="IPR013083">
    <property type="entry name" value="Znf_RING/FYVE/PHD"/>
</dbReference>
<evidence type="ECO:0000256" key="3">
    <source>
        <dbReference type="ARBA" id="ARBA00022490"/>
    </source>
</evidence>
<dbReference type="GO" id="GO:0048270">
    <property type="term" value="F:methionine adenosyltransferase regulator activity"/>
    <property type="evidence" value="ECO:0007669"/>
    <property type="project" value="TreeGrafter"/>
</dbReference>
<keyword evidence="12" id="KW-0119">Carbohydrate metabolism</keyword>
<feature type="region of interest" description="Disordered" evidence="19">
    <location>
        <begin position="1245"/>
        <end position="1283"/>
    </location>
</feature>
<comment type="function">
    <text evidence="17">Self-glucosylating initiator of glycogen synthesis. It catalyzes the formation of a short alpha (1,4)-glucosyl chain covalently attached via a glucose 1-O-tyrosyl linkage to internal tyrosine residues and these chains act as primers for the elongation reaction catalyzed by glycogen synthase.</text>
</comment>
<feature type="compositionally biased region" description="Basic and acidic residues" evidence="19">
    <location>
        <begin position="1479"/>
        <end position="1488"/>
    </location>
</feature>
<dbReference type="PANTHER" id="PTHR10491:SF4">
    <property type="entry name" value="METHIONINE ADENOSYLTRANSFERASE 2 SUBUNIT BETA"/>
    <property type="match status" value="1"/>
</dbReference>
<dbReference type="SUPFAM" id="SSF53448">
    <property type="entry name" value="Nucleotide-diphospho-sugar transferases"/>
    <property type="match status" value="1"/>
</dbReference>
<evidence type="ECO:0000256" key="8">
    <source>
        <dbReference type="ARBA" id="ARBA00022833"/>
    </source>
</evidence>
<dbReference type="SUPFAM" id="SSF51735">
    <property type="entry name" value="NAD(P)-binding Rossmann-fold domains"/>
    <property type="match status" value="1"/>
</dbReference>
<dbReference type="GO" id="GO:0008270">
    <property type="term" value="F:zinc ion binding"/>
    <property type="evidence" value="ECO:0007669"/>
    <property type="project" value="UniProtKB-KW"/>
</dbReference>
<comment type="similarity">
    <text evidence="13">Belongs to the glycosyltransferase 8 family. Glycogenin subfamily.</text>
</comment>
<evidence type="ECO:0000256" key="7">
    <source>
        <dbReference type="ARBA" id="ARBA00022801"/>
    </source>
</evidence>
<evidence type="ECO:0000256" key="13">
    <source>
        <dbReference type="ARBA" id="ARBA00038162"/>
    </source>
</evidence>
<feature type="region of interest" description="Disordered" evidence="19">
    <location>
        <begin position="1713"/>
        <end position="1733"/>
    </location>
</feature>
<evidence type="ECO:0000256" key="16">
    <source>
        <dbReference type="ARBA" id="ARBA00052293"/>
    </source>
</evidence>
<dbReference type="InterPro" id="IPR029070">
    <property type="entry name" value="Chitinase_insertion_sf"/>
</dbReference>
<evidence type="ECO:0000256" key="18">
    <source>
        <dbReference type="PROSITE-ProRule" id="PRU00146"/>
    </source>
</evidence>
<dbReference type="CDD" id="cd12215">
    <property type="entry name" value="ChiC_BD"/>
    <property type="match status" value="1"/>
</dbReference>
<keyword evidence="6 18" id="KW-0863">Zinc-finger</keyword>
<dbReference type="InterPro" id="IPR036291">
    <property type="entry name" value="NAD(P)-bd_dom_sf"/>
</dbReference>
<organism evidence="23 24">
    <name type="scientific">Bifiguratus adelaidae</name>
    <dbReference type="NCBI Taxonomy" id="1938954"/>
    <lineage>
        <taxon>Eukaryota</taxon>
        <taxon>Fungi</taxon>
        <taxon>Fungi incertae sedis</taxon>
        <taxon>Mucoromycota</taxon>
        <taxon>Mucoromycotina</taxon>
        <taxon>Endogonomycetes</taxon>
        <taxon>Endogonales</taxon>
        <taxon>Endogonales incertae sedis</taxon>
        <taxon>Bifiguratus</taxon>
    </lineage>
</organism>
<dbReference type="InterPro" id="IPR029044">
    <property type="entry name" value="Nucleotide-diphossugar_trans"/>
</dbReference>
<dbReference type="InterPro" id="IPR003610">
    <property type="entry name" value="CBM5/12"/>
</dbReference>
<comment type="catalytic activity">
    <reaction evidence="15">
        <text>[1,4-alpha-D-glucosyl](n)-L-tyrosyl-[glycogenin] + UDP-alpha-D-glucose = [1,4-alpha-D-glucosyl](n+1)-L-tyrosyl-[glycogenin] + UDP + H(+)</text>
        <dbReference type="Rhea" id="RHEA:56560"/>
        <dbReference type="Rhea" id="RHEA-COMP:14606"/>
        <dbReference type="Rhea" id="RHEA-COMP:14607"/>
        <dbReference type="ChEBI" id="CHEBI:15378"/>
        <dbReference type="ChEBI" id="CHEBI:58223"/>
        <dbReference type="ChEBI" id="CHEBI:58885"/>
        <dbReference type="ChEBI" id="CHEBI:140574"/>
        <dbReference type="EC" id="2.4.1.186"/>
    </reaction>
</comment>
<evidence type="ECO:0000256" key="19">
    <source>
        <dbReference type="SAM" id="MobiDB-lite"/>
    </source>
</evidence>
<protein>
    <recommendedName>
        <fullName evidence="14">glycogenin glucosyltransferase</fullName>
        <ecNumber evidence="14">2.4.1.186</ecNumber>
    </recommendedName>
</protein>
<evidence type="ECO:0000256" key="4">
    <source>
        <dbReference type="ARBA" id="ARBA00022679"/>
    </source>
</evidence>
<dbReference type="InterPro" id="IPR019786">
    <property type="entry name" value="Zinc_finger_PHD-type_CS"/>
</dbReference>
<dbReference type="Gene3D" id="3.90.550.10">
    <property type="entry name" value="Spore Coat Polysaccharide Biosynthesis Protein SpsA, Chain A"/>
    <property type="match status" value="1"/>
</dbReference>
<dbReference type="PROSITE" id="PS51910">
    <property type="entry name" value="GH18_2"/>
    <property type="match status" value="1"/>
</dbReference>
<keyword evidence="7" id="KW-0378">Hydrolase</keyword>
<feature type="region of interest" description="Disordered" evidence="19">
    <location>
        <begin position="1619"/>
        <end position="1668"/>
    </location>
</feature>
<dbReference type="GO" id="GO:0004553">
    <property type="term" value="F:hydrolase activity, hydrolyzing O-glycosyl compounds"/>
    <property type="evidence" value="ECO:0007669"/>
    <property type="project" value="InterPro"/>
</dbReference>
<dbReference type="SUPFAM" id="SSF57903">
    <property type="entry name" value="FYVE/PHD zinc finger"/>
    <property type="match status" value="1"/>
</dbReference>
<sequence>MLGSSFFKGAAALAAVALSLTAKVEAANKVNTGYFPNWLYGNYLPSQIDFTKYTHINYAFALMTNQGGNLPVWADSGVLDPSVQYGLPKLISLAHAAGTKVLVSIGGWSGAQTFSTAFSTASGRTAWVKWNVNFIQQYGTDGVDIDWEYPGRQGAGCNQVNLANDANNFLLLLQELRSTLDSTFGTGAKEITLAVNIQTFDVPSGKMSDVSAFAKVVDRFNIMTYDINGAWNTTSGPNAPFNFQPGHGFASSFVNGIQNWISAGVPASKIAGGLAFYGRSQTLQVTSTPTGQYNPASTVAPAGDSLDGPWTDAYCSSDSSSDSGIWRWSHLRSQGVLTSPTTAASPWIRTVDPVSQTPWLYNPSTKDFISYDDPASISVKVNYAQQQGLAGTFTWSVEEDNGELLAVAAAILSGNTAPTPIGTPSSSGGGSGCSAAPWNSATAYTGGQQVTYNGYVWTAQYWTQGNVPGSSGAPWTQGIACTAEYKEENDDDFDENNNIIDIRGLSDANGQEKSDCKDDDEAGDIELLGRPELGITFTKLQIWKQTQYTKVVYLDADTLPLCNIDDLFEREELSACADAGWPDNFNSGVFVARPSTETFEALVNFASSDGSFDGADQGLLNAFFSNWSTSTSDHRIPFTYNATPNAVYSYRPAFHRYRKNIKVIHFIGADKPWFSPRPTSDAAADDGGYEGMVSKWWKVWRQSFGELAPANVLNYQQYQPSNGPQASNLTFGKFRNAWDVPTIRTPSVSGGVMEVLASNLGRTRLHSPHSRPTKGILRIESSIEKSERSRIKKQVSFENLTTLSVPPAETKRGEHSQPRNHHRTHLHFVEPRQNPQVSSDRLSIDPVISVGDRSSTSTPPPPTAIAHETIQQIQPHPLLSPRSPTPPVHEDLPRPPVYNPDEWGKSNVNPIFPWEIQASKGSAPATRVWQQDSHELAKAAKEKVKKGFRNAWDDLPLRIPHFSPPEQHLPVKEDIGQPVLKGSNRIDSMIREDVSTPLMTDDNDDYGFLPLKHQASSSVWPENPPAEHKAVDMEPTIMSTSVAGTPNRYLDTFLNRKIDSIISVCDADKHQRIKTYKARLHDKNIPTLGEGRNHTGNRAESLTINNGFRNAKKRSNITLKGHVHIDRAIKSGWAARTQTIFVEHKETMSGSPRRSRSAYSTRVAASNKSYAPEPPPSESESSDGESITRCVCGLQPANEGLMVQCDNCEVWQHCDCVGLRAQDIPEHYYCEQCKPEFHSVIKLGHGRTKRQYAEVATKDTSSGKKSPKRRTTMNSRDASLPIPDALAAARYEKAMRENADEIESTSGRSSKRRKKTNDEAIDEEDEEGFVTDEPSRRETRDRKSSQRSESPVTFRPSGRKTNNSLSDPFIPAELPVKRHGRSGSPIVSRDNAFENGQTRQESDSDDEAAETASQSSAKRPRRDAKGGPKRQGSASTDNGAENSRKKANGTVSPVKGEESDDDASMRDDPSAASPLTPAETRKETRIQDDSAESSAVSQAPAPKSKKSSRKNRNNTSSRNNSRTSTPQPSDQHHSHLRSEDDTDRRHDQSRSPPVKIRYPTSRMSIAEMTKRSKQILEYISRLQVEMANKKDLGANSPLKAAQTPVISVEQQDVLTNGTSANVSDAHTTEPPVKQEQETNGGMGHHLQVPPSTNGDVNSPSNGTSSTGTSVELMDKLAREIINFQRKYSPHTAHHHHTSFHHAASPLINSHNAHDVSKMESEAEEDHGGLEREGNMGVAHTTTMKVLVTGASGLLGRAVVRELTHSNIEVIGTAFSRANDELIKLDLRDKDAVAAALEQWKPDAIVHCAAERRPDVAAKDEQGTRELNVECPKVLAELCNAKSIHLLYISTDYVFDGTSPPYDVTDVPNPLNFYGETKLQGEEQVRSHDPAAAILRLPILYGNTEYNAESAVNVLRDAVMDSSKQVDMDHFATRYPTNVEDCARVIKDLIVRKERGTFHFSAEEPYTKYQMCGKYPLQGIRVCSDHSAFPASYRSDGQTSTRSHRPSKPNRDGAGLSCW</sequence>
<comment type="subcellular location">
    <subcellularLocation>
        <location evidence="2">Cytoplasm</location>
    </subcellularLocation>
</comment>
<dbReference type="EMBL" id="MVBO01000017">
    <property type="protein sequence ID" value="OZJ05359.1"/>
    <property type="molecule type" value="Genomic_DNA"/>
</dbReference>
<evidence type="ECO:0000256" key="14">
    <source>
        <dbReference type="ARBA" id="ARBA00038934"/>
    </source>
</evidence>
<dbReference type="InterPro" id="IPR029903">
    <property type="entry name" value="RmlD-like-bd"/>
</dbReference>
<dbReference type="InterPro" id="IPR002495">
    <property type="entry name" value="Glyco_trans_8"/>
</dbReference>
<evidence type="ECO:0000256" key="5">
    <source>
        <dbReference type="ARBA" id="ARBA00022723"/>
    </source>
</evidence>
<keyword evidence="8" id="KW-0862">Zinc</keyword>
<name>A0A261Y415_9FUNG</name>
<dbReference type="Gene3D" id="3.20.20.80">
    <property type="entry name" value="Glycosidases"/>
    <property type="match status" value="1"/>
</dbReference>
<dbReference type="Pfam" id="PF01501">
    <property type="entry name" value="Glyco_transf_8"/>
    <property type="match status" value="1"/>
</dbReference>
<dbReference type="GO" id="GO:0005978">
    <property type="term" value="P:glycogen biosynthetic process"/>
    <property type="evidence" value="ECO:0007669"/>
    <property type="project" value="UniProtKB-KW"/>
</dbReference>
<dbReference type="InterPro" id="IPR001965">
    <property type="entry name" value="Znf_PHD"/>
</dbReference>
<dbReference type="PROSITE" id="PS01359">
    <property type="entry name" value="ZF_PHD_1"/>
    <property type="match status" value="1"/>
</dbReference>
<evidence type="ECO:0000256" key="15">
    <source>
        <dbReference type="ARBA" id="ARBA00050886"/>
    </source>
</evidence>
<dbReference type="OrthoDB" id="6235964at2759"/>
<feature type="region of interest" description="Disordered" evidence="19">
    <location>
        <begin position="876"/>
        <end position="901"/>
    </location>
</feature>
<dbReference type="GO" id="GO:0008061">
    <property type="term" value="F:chitin binding"/>
    <property type="evidence" value="ECO:0007669"/>
    <property type="project" value="InterPro"/>
</dbReference>
<dbReference type="GO" id="GO:0030246">
    <property type="term" value="F:carbohydrate binding"/>
    <property type="evidence" value="ECO:0007669"/>
    <property type="project" value="InterPro"/>
</dbReference>
<reference evidence="23 24" key="1">
    <citation type="journal article" date="2017" name="Mycologia">
        <title>Bifiguratus adelaidae, gen. et sp. nov., a new member of Mucoromycotina in endophytic and soil-dwelling habitats.</title>
        <authorList>
            <person name="Torres-Cruz T.J."/>
            <person name="Billingsley Tobias T.L."/>
            <person name="Almatruk M."/>
            <person name="Hesse C."/>
            <person name="Kuske C.R."/>
            <person name="Desiro A."/>
            <person name="Benucci G.M."/>
            <person name="Bonito G."/>
            <person name="Stajich J.E."/>
            <person name="Dunlap C."/>
            <person name="Arnold A.E."/>
            <person name="Porras-Alfaro A."/>
        </authorList>
    </citation>
    <scope>NUCLEOTIDE SEQUENCE [LARGE SCALE GENOMIC DNA]</scope>
    <source>
        <strain evidence="23 24">AZ0501</strain>
    </source>
</reference>
<gene>
    <name evidence="23" type="ORF">BZG36_01532</name>
</gene>
<dbReference type="CDD" id="cd15550">
    <property type="entry name" value="PHD_MLL5"/>
    <property type="match status" value="1"/>
</dbReference>
<feature type="compositionally biased region" description="Polar residues" evidence="19">
    <location>
        <begin position="1148"/>
        <end position="1169"/>
    </location>
</feature>
<evidence type="ECO:0000256" key="6">
    <source>
        <dbReference type="ARBA" id="ARBA00022771"/>
    </source>
</evidence>
<feature type="compositionally biased region" description="Low complexity" evidence="19">
    <location>
        <begin position="1657"/>
        <end position="1668"/>
    </location>
</feature>
<keyword evidence="20" id="KW-0732">Signal</keyword>
<dbReference type="SMART" id="SM00249">
    <property type="entry name" value="PHD"/>
    <property type="match status" value="1"/>
</dbReference>
<evidence type="ECO:0000256" key="2">
    <source>
        <dbReference type="ARBA" id="ARBA00004496"/>
    </source>
</evidence>
<dbReference type="SUPFAM" id="SSF54556">
    <property type="entry name" value="Chitinase insertion domain"/>
    <property type="match status" value="1"/>
</dbReference>
<dbReference type="Gene3D" id="3.10.50.10">
    <property type="match status" value="1"/>
</dbReference>
<feature type="compositionally biased region" description="Acidic residues" evidence="19">
    <location>
        <begin position="1319"/>
        <end position="1330"/>
    </location>
</feature>
<feature type="domain" description="GH18" evidence="22">
    <location>
        <begin position="29"/>
        <end position="415"/>
    </location>
</feature>
<proteinExistence type="inferred from homology"/>
<dbReference type="GO" id="GO:0008466">
    <property type="term" value="F:glycogenin glucosyltransferase activity"/>
    <property type="evidence" value="ECO:0007669"/>
    <property type="project" value="UniProtKB-EC"/>
</dbReference>
<evidence type="ECO:0000259" key="22">
    <source>
        <dbReference type="PROSITE" id="PS51910"/>
    </source>
</evidence>
<dbReference type="Pfam" id="PF04321">
    <property type="entry name" value="RmlD_sub_bind"/>
    <property type="match status" value="1"/>
</dbReference>
<evidence type="ECO:0000256" key="1">
    <source>
        <dbReference type="ARBA" id="ARBA00001936"/>
    </source>
</evidence>
<dbReference type="Pfam" id="PF02839">
    <property type="entry name" value="CBM_5_12"/>
    <property type="match status" value="1"/>
</dbReference>
<feature type="domain" description="PHD-type" evidence="21">
    <location>
        <begin position="1187"/>
        <end position="1236"/>
    </location>
</feature>
<evidence type="ECO:0000256" key="9">
    <source>
        <dbReference type="ARBA" id="ARBA00023056"/>
    </source>
</evidence>
<keyword evidence="5" id="KW-0479">Metal-binding</keyword>
<dbReference type="InterPro" id="IPR036573">
    <property type="entry name" value="CBM_sf_5/12"/>
</dbReference>
<dbReference type="Gene3D" id="3.40.50.720">
    <property type="entry name" value="NAD(P)-binding Rossmann-like Domain"/>
    <property type="match status" value="1"/>
</dbReference>
<evidence type="ECO:0000256" key="12">
    <source>
        <dbReference type="ARBA" id="ARBA00023277"/>
    </source>
</evidence>
<dbReference type="Gene3D" id="3.30.40.10">
    <property type="entry name" value="Zinc/RING finger domain, C3HC4 (zinc finger)"/>
    <property type="match status" value="1"/>
</dbReference>
<feature type="region of interest" description="Disordered" evidence="19">
    <location>
        <begin position="805"/>
        <end position="841"/>
    </location>
</feature>
<comment type="cofactor">
    <cofactor evidence="1">
        <name>Mn(2+)</name>
        <dbReference type="ChEBI" id="CHEBI:29035"/>
    </cofactor>
</comment>
<dbReference type="PROSITE" id="PS50016">
    <property type="entry name" value="ZF_PHD_2"/>
    <property type="match status" value="1"/>
</dbReference>
<dbReference type="SMART" id="SM00495">
    <property type="entry name" value="ChtBD3"/>
    <property type="match status" value="1"/>
</dbReference>
<dbReference type="CDD" id="cd02537">
    <property type="entry name" value="GT8_Glycogenin"/>
    <property type="match status" value="1"/>
</dbReference>
<keyword evidence="3" id="KW-0963">Cytoplasm</keyword>
<comment type="catalytic activity">
    <reaction evidence="16">
        <text>L-tyrosyl-[glycogenin] + UDP-alpha-D-glucose = alpha-D-glucosyl-L-tyrosyl-[glycogenin] + UDP + H(+)</text>
        <dbReference type="Rhea" id="RHEA:23360"/>
        <dbReference type="Rhea" id="RHEA-COMP:14604"/>
        <dbReference type="Rhea" id="RHEA-COMP:14605"/>
        <dbReference type="ChEBI" id="CHEBI:15378"/>
        <dbReference type="ChEBI" id="CHEBI:46858"/>
        <dbReference type="ChEBI" id="CHEBI:58223"/>
        <dbReference type="ChEBI" id="CHEBI:58885"/>
        <dbReference type="ChEBI" id="CHEBI:140573"/>
        <dbReference type="EC" id="2.4.1.186"/>
    </reaction>
</comment>
<keyword evidence="24" id="KW-1185">Reference proteome</keyword>
<feature type="region of interest" description="Disordered" evidence="19">
    <location>
        <begin position="1992"/>
        <end position="2018"/>
    </location>
</feature>
<evidence type="ECO:0000313" key="24">
    <source>
        <dbReference type="Proteomes" id="UP000242875"/>
    </source>
</evidence>
<dbReference type="InterPro" id="IPR017853">
    <property type="entry name" value="GH"/>
</dbReference>
<feature type="region of interest" description="Disordered" evidence="19">
    <location>
        <begin position="1297"/>
        <end position="1564"/>
    </location>
</feature>